<name>A0ABV0WP65_9TELE</name>
<protein>
    <submittedName>
        <fullName evidence="2">Uncharacterized protein</fullName>
    </submittedName>
</protein>
<comment type="caution">
    <text evidence="2">The sequence shown here is derived from an EMBL/GenBank/DDBJ whole genome shotgun (WGS) entry which is preliminary data.</text>
</comment>
<gene>
    <name evidence="2" type="ORF">XENORESO_004057</name>
</gene>
<dbReference type="Proteomes" id="UP001444071">
    <property type="component" value="Unassembled WGS sequence"/>
</dbReference>
<accession>A0ABV0WP65</accession>
<dbReference type="EMBL" id="JAHRIM010061760">
    <property type="protein sequence ID" value="MEQ2271420.1"/>
    <property type="molecule type" value="Genomic_DNA"/>
</dbReference>
<evidence type="ECO:0000313" key="2">
    <source>
        <dbReference type="EMBL" id="MEQ2271420.1"/>
    </source>
</evidence>
<sequence length="93" mass="10367">MLLPSRFGSVFMFSHTLTSLNMLLVIMPSQVILFSINPFCKRHLPCQCGQLQNSVNLREANFGAEASFLVNMLDVHDNVRLASLDKDNSVLAV</sequence>
<evidence type="ECO:0000313" key="3">
    <source>
        <dbReference type="Proteomes" id="UP001444071"/>
    </source>
</evidence>
<reference evidence="2 3" key="1">
    <citation type="submission" date="2021-06" db="EMBL/GenBank/DDBJ databases">
        <authorList>
            <person name="Palmer J.M."/>
        </authorList>
    </citation>
    <scope>NUCLEOTIDE SEQUENCE [LARGE SCALE GENOMIC DNA]</scope>
    <source>
        <strain evidence="2 3">XR_2019</strain>
        <tissue evidence="2">Muscle</tissue>
    </source>
</reference>
<keyword evidence="1" id="KW-0812">Transmembrane</keyword>
<organism evidence="2 3">
    <name type="scientific">Xenotaenia resolanae</name>
    <dbReference type="NCBI Taxonomy" id="208358"/>
    <lineage>
        <taxon>Eukaryota</taxon>
        <taxon>Metazoa</taxon>
        <taxon>Chordata</taxon>
        <taxon>Craniata</taxon>
        <taxon>Vertebrata</taxon>
        <taxon>Euteleostomi</taxon>
        <taxon>Actinopterygii</taxon>
        <taxon>Neopterygii</taxon>
        <taxon>Teleostei</taxon>
        <taxon>Neoteleostei</taxon>
        <taxon>Acanthomorphata</taxon>
        <taxon>Ovalentaria</taxon>
        <taxon>Atherinomorphae</taxon>
        <taxon>Cyprinodontiformes</taxon>
        <taxon>Goodeidae</taxon>
        <taxon>Xenotaenia</taxon>
    </lineage>
</organism>
<evidence type="ECO:0000256" key="1">
    <source>
        <dbReference type="SAM" id="Phobius"/>
    </source>
</evidence>
<keyword evidence="1" id="KW-1133">Transmembrane helix</keyword>
<keyword evidence="3" id="KW-1185">Reference proteome</keyword>
<proteinExistence type="predicted"/>
<feature type="transmembrane region" description="Helical" evidence="1">
    <location>
        <begin position="12"/>
        <end position="34"/>
    </location>
</feature>
<keyword evidence="1" id="KW-0472">Membrane</keyword>